<name>A0ACA9KH75_9GLOM</name>
<protein>
    <submittedName>
        <fullName evidence="1">17506_t:CDS:1</fullName>
    </submittedName>
</protein>
<gene>
    <name evidence="1" type="ORF">ACOLOM_LOCUS1683</name>
</gene>
<organism evidence="1 2">
    <name type="scientific">Acaulospora colombiana</name>
    <dbReference type="NCBI Taxonomy" id="27376"/>
    <lineage>
        <taxon>Eukaryota</taxon>
        <taxon>Fungi</taxon>
        <taxon>Fungi incertae sedis</taxon>
        <taxon>Mucoromycota</taxon>
        <taxon>Glomeromycotina</taxon>
        <taxon>Glomeromycetes</taxon>
        <taxon>Diversisporales</taxon>
        <taxon>Acaulosporaceae</taxon>
        <taxon>Acaulospora</taxon>
    </lineage>
</organism>
<sequence length="135" mass="15649">MGDDTGFKFEFSQLQQQVLASTVSIDSIDNRHLTGKHHKAFFEQPSNKSLEQYRARSGREYSESISNSSEEDHVDDETHKRSKRKFGGYSEGLQESTEDVYVVSEHVPCFGLNFNEDLNHINREILEIYNDAEQW</sequence>
<reference evidence="1" key="1">
    <citation type="submission" date="2021-06" db="EMBL/GenBank/DDBJ databases">
        <authorList>
            <person name="Kallberg Y."/>
            <person name="Tangrot J."/>
            <person name="Rosling A."/>
        </authorList>
    </citation>
    <scope>NUCLEOTIDE SEQUENCE</scope>
    <source>
        <strain evidence="1">CL356</strain>
    </source>
</reference>
<dbReference type="EMBL" id="CAJVPT010002012">
    <property type="protein sequence ID" value="CAG8473246.1"/>
    <property type="molecule type" value="Genomic_DNA"/>
</dbReference>
<evidence type="ECO:0000313" key="1">
    <source>
        <dbReference type="EMBL" id="CAG8473246.1"/>
    </source>
</evidence>
<dbReference type="Proteomes" id="UP000789525">
    <property type="component" value="Unassembled WGS sequence"/>
</dbReference>
<evidence type="ECO:0000313" key="2">
    <source>
        <dbReference type="Proteomes" id="UP000789525"/>
    </source>
</evidence>
<accession>A0ACA9KH75</accession>
<proteinExistence type="predicted"/>
<comment type="caution">
    <text evidence="1">The sequence shown here is derived from an EMBL/GenBank/DDBJ whole genome shotgun (WGS) entry which is preliminary data.</text>
</comment>
<keyword evidence="2" id="KW-1185">Reference proteome</keyword>